<sequence>MRPGFRSDPKRKLMIVVPHLLTYVPLWDEDSQSSYVLFRVNQILSEAPREHAYHRERFGINLLVGTTYLAGSSSSVIVHDHNFPSKTAAATRQLLKTAPPSFSSFKDRGPQEEREVDIFCRADISGSSEGVQAGPDYESDLGGGNPNRSPSLGDAEGR</sequence>
<keyword evidence="2" id="KW-1185">Reference proteome</keyword>
<proteinExistence type="predicted"/>
<evidence type="ECO:0000313" key="1">
    <source>
        <dbReference type="EMBL" id="KAI4388905.1"/>
    </source>
</evidence>
<organism evidence="1 2">
    <name type="scientific">Melastoma candidum</name>
    <dbReference type="NCBI Taxonomy" id="119954"/>
    <lineage>
        <taxon>Eukaryota</taxon>
        <taxon>Viridiplantae</taxon>
        <taxon>Streptophyta</taxon>
        <taxon>Embryophyta</taxon>
        <taxon>Tracheophyta</taxon>
        <taxon>Spermatophyta</taxon>
        <taxon>Magnoliopsida</taxon>
        <taxon>eudicotyledons</taxon>
        <taxon>Gunneridae</taxon>
        <taxon>Pentapetalae</taxon>
        <taxon>rosids</taxon>
        <taxon>malvids</taxon>
        <taxon>Myrtales</taxon>
        <taxon>Melastomataceae</taxon>
        <taxon>Melastomatoideae</taxon>
        <taxon>Melastomateae</taxon>
        <taxon>Melastoma</taxon>
    </lineage>
</organism>
<name>A0ACB9SBX1_9MYRT</name>
<gene>
    <name evidence="1" type="ORF">MLD38_001193</name>
</gene>
<dbReference type="Proteomes" id="UP001057402">
    <property type="component" value="Chromosome 1"/>
</dbReference>
<accession>A0ACB9SBX1</accession>
<protein>
    <submittedName>
        <fullName evidence="1">Uncharacterized protein</fullName>
    </submittedName>
</protein>
<comment type="caution">
    <text evidence="1">The sequence shown here is derived from an EMBL/GenBank/DDBJ whole genome shotgun (WGS) entry which is preliminary data.</text>
</comment>
<evidence type="ECO:0000313" key="2">
    <source>
        <dbReference type="Proteomes" id="UP001057402"/>
    </source>
</evidence>
<reference evidence="2" key="1">
    <citation type="journal article" date="2023" name="Front. Plant Sci.">
        <title>Chromosomal-level genome assembly of Melastoma candidum provides insights into trichome evolution.</title>
        <authorList>
            <person name="Zhong Y."/>
            <person name="Wu W."/>
            <person name="Sun C."/>
            <person name="Zou P."/>
            <person name="Liu Y."/>
            <person name="Dai S."/>
            <person name="Zhou R."/>
        </authorList>
    </citation>
    <scope>NUCLEOTIDE SEQUENCE [LARGE SCALE GENOMIC DNA]</scope>
</reference>
<dbReference type="EMBL" id="CM042880">
    <property type="protein sequence ID" value="KAI4388905.1"/>
    <property type="molecule type" value="Genomic_DNA"/>
</dbReference>